<evidence type="ECO:0008006" key="4">
    <source>
        <dbReference type="Google" id="ProtNLM"/>
    </source>
</evidence>
<evidence type="ECO:0000256" key="1">
    <source>
        <dbReference type="SAM" id="SignalP"/>
    </source>
</evidence>
<protein>
    <recommendedName>
        <fullName evidence="4">TRL-like family protein</fullName>
    </recommendedName>
</protein>
<dbReference type="PROSITE" id="PS51257">
    <property type="entry name" value="PROKAR_LIPOPROTEIN"/>
    <property type="match status" value="1"/>
</dbReference>
<evidence type="ECO:0000313" key="3">
    <source>
        <dbReference type="Proteomes" id="UP000245263"/>
    </source>
</evidence>
<name>A0ABM7URF0_9LEPT</name>
<gene>
    <name evidence="2" type="ORF">LPTSP3_g06680</name>
</gene>
<dbReference type="EMBL" id="AP025028">
    <property type="protein sequence ID" value="BDA77738.1"/>
    <property type="molecule type" value="Genomic_DNA"/>
</dbReference>
<reference evidence="2 3" key="1">
    <citation type="submission" date="2021-08" db="EMBL/GenBank/DDBJ databases">
        <title>Complete genome sequence of Leptospira kobayashii strain E30.</title>
        <authorList>
            <person name="Nakao R."/>
            <person name="Nakamura S."/>
            <person name="Masuzawa T."/>
            <person name="Koizumi N."/>
        </authorList>
    </citation>
    <scope>NUCLEOTIDE SEQUENCE [LARGE SCALE GENOMIC DNA]</scope>
    <source>
        <strain evidence="2 3">E30</strain>
    </source>
</reference>
<dbReference type="Proteomes" id="UP000245263">
    <property type="component" value="Chromosome 1"/>
</dbReference>
<keyword evidence="1" id="KW-0732">Signal</keyword>
<feature type="signal peptide" evidence="1">
    <location>
        <begin position="1"/>
        <end position="19"/>
    </location>
</feature>
<proteinExistence type="predicted"/>
<evidence type="ECO:0000313" key="2">
    <source>
        <dbReference type="EMBL" id="BDA77738.1"/>
    </source>
</evidence>
<organism evidence="2 3">
    <name type="scientific">Leptospira kobayashii</name>
    <dbReference type="NCBI Taxonomy" id="1917830"/>
    <lineage>
        <taxon>Bacteria</taxon>
        <taxon>Pseudomonadati</taxon>
        <taxon>Spirochaetota</taxon>
        <taxon>Spirochaetia</taxon>
        <taxon>Leptospirales</taxon>
        <taxon>Leptospiraceae</taxon>
        <taxon>Leptospira</taxon>
    </lineage>
</organism>
<feature type="chain" id="PRO_5046883840" description="TRL-like family protein" evidence="1">
    <location>
        <begin position="20"/>
        <end position="126"/>
    </location>
</feature>
<accession>A0ABM7URF0</accession>
<keyword evidence="3" id="KW-1185">Reference proteome</keyword>
<dbReference type="InterPro" id="IPR025113">
    <property type="entry name" value="TRL-like"/>
</dbReference>
<dbReference type="Pfam" id="PF13146">
    <property type="entry name" value="TRL"/>
    <property type="match status" value="1"/>
</dbReference>
<sequence length="126" mass="13024">MKKEYFLLAFAMATALLVACNNYPTRLDPPGSYGMSGGAPASLFANQKGNVSCQVSDGSCLGQTVGAKTGEACSSIFLFGVIGTGDMSIATAARNGKITKIGTVDYSQLNVLGSLYFEKCTIVSGD</sequence>
<dbReference type="RefSeq" id="WP_109020821.1">
    <property type="nucleotide sequence ID" value="NZ_AP025028.1"/>
</dbReference>